<keyword evidence="1" id="KW-0175">Coiled coil</keyword>
<feature type="compositionally biased region" description="Basic and acidic residues" evidence="2">
    <location>
        <begin position="815"/>
        <end position="827"/>
    </location>
</feature>
<feature type="region of interest" description="Disordered" evidence="2">
    <location>
        <begin position="663"/>
        <end position="749"/>
    </location>
</feature>
<feature type="region of interest" description="Disordered" evidence="2">
    <location>
        <begin position="1005"/>
        <end position="1048"/>
    </location>
</feature>
<dbReference type="RefSeq" id="XP_031512588.1">
    <property type="nucleotide sequence ID" value="XM_031656728.1"/>
</dbReference>
<feature type="compositionally biased region" description="Polar residues" evidence="2">
    <location>
        <begin position="1"/>
        <end position="22"/>
    </location>
</feature>
<dbReference type="AlphaFoldDB" id="A0A8I5R1K0"/>
<keyword evidence="5" id="KW-1185">Reference proteome</keyword>
<dbReference type="Proteomes" id="UP000028761">
    <property type="component" value="Chromosome 1"/>
</dbReference>
<dbReference type="InterPro" id="IPR011993">
    <property type="entry name" value="PH-like_dom_sf"/>
</dbReference>
<evidence type="ECO:0000313" key="5">
    <source>
        <dbReference type="Proteomes" id="UP000028761"/>
    </source>
</evidence>
<dbReference type="Pfam" id="PF00169">
    <property type="entry name" value="PH"/>
    <property type="match status" value="1"/>
</dbReference>
<dbReference type="GeneTree" id="ENSGT00940000159692"/>
<protein>
    <submittedName>
        <fullName evidence="4">Pleckstrin homology domain containing A6</fullName>
    </submittedName>
</protein>
<evidence type="ECO:0000259" key="3">
    <source>
        <dbReference type="PROSITE" id="PS50003"/>
    </source>
</evidence>
<dbReference type="FunFam" id="2.30.29.30:FF:000083">
    <property type="entry name" value="Pleckstrin homology domain-containing family A member 5"/>
    <property type="match status" value="1"/>
</dbReference>
<feature type="compositionally biased region" description="Polar residues" evidence="2">
    <location>
        <begin position="267"/>
        <end position="281"/>
    </location>
</feature>
<dbReference type="Gene3D" id="2.30.29.30">
    <property type="entry name" value="Pleckstrin-homology domain (PH domain)/Phosphotyrosine-binding domain (PTB)"/>
    <property type="match status" value="1"/>
</dbReference>
<dbReference type="Ensembl" id="ENSPANT00000074162.1">
    <property type="protein sequence ID" value="ENSPANP00000056293.1"/>
    <property type="gene ID" value="ENSPANG00000011480.3"/>
</dbReference>
<feature type="region of interest" description="Disordered" evidence="2">
    <location>
        <begin position="444"/>
        <end position="469"/>
    </location>
</feature>
<reference evidence="4 5" key="1">
    <citation type="submission" date="2012-03" db="EMBL/GenBank/DDBJ databases">
        <title>Whole Genome Assembly of Papio anubis.</title>
        <authorList>
            <person name="Liu Y.L."/>
            <person name="Abraham K.A."/>
            <person name="Akbar H.A."/>
            <person name="Ali S.A."/>
            <person name="Anosike U.A."/>
            <person name="Aqrawi P.A."/>
            <person name="Arias F.A."/>
            <person name="Attaway T.A."/>
            <person name="Awwad R.A."/>
            <person name="Babu C.B."/>
            <person name="Bandaranaike D.B."/>
            <person name="Battles P.B."/>
            <person name="Bell A.B."/>
            <person name="Beltran B.B."/>
            <person name="Berhane-Mersha D.B."/>
            <person name="Bess C.B."/>
            <person name="Bickham C.B."/>
            <person name="Bolden T.B."/>
            <person name="Carter K.C."/>
            <person name="Chau D.C."/>
            <person name="Chavez A.C."/>
            <person name="Clerc-Blankenburg K.C."/>
            <person name="Coyle M.C."/>
            <person name="Dao M.D."/>
            <person name="Davila M.L.D."/>
            <person name="Davy-Carroll L.D."/>
            <person name="Denson S.D."/>
            <person name="Dinh H.D."/>
            <person name="Fernandez S.F."/>
            <person name="Fernando P.F."/>
            <person name="Forbes L.F."/>
            <person name="Francis C.F."/>
            <person name="Francisco L.F."/>
            <person name="Fu Q.F."/>
            <person name="Garcia-Iii R.G."/>
            <person name="Garrett T.G."/>
            <person name="Gross S.G."/>
            <person name="Gubbala S.G."/>
            <person name="Hirani K.H."/>
            <person name="Hogues M.H."/>
            <person name="Hollins B.H."/>
            <person name="Jackson L.J."/>
            <person name="Javaid M.J."/>
            <person name="Jhangiani S.J."/>
            <person name="Johnson A.J."/>
            <person name="Johnson B.J."/>
            <person name="Jones J.J."/>
            <person name="Joshi V.J."/>
            <person name="Kalu J.K."/>
            <person name="Khan N.K."/>
            <person name="Korchina V.K."/>
            <person name="Kovar C.K."/>
            <person name="Lago L.L."/>
            <person name="Lara F.L."/>
            <person name="Le T.-K.L."/>
            <person name="Lee S.L."/>
            <person name="Legall-Iii F.L."/>
            <person name="Lemon S.L."/>
            <person name="Liu J.L."/>
            <person name="Liu Y.-S.L."/>
            <person name="Liyanage D.L."/>
            <person name="Lopez J.L."/>
            <person name="Lorensuhewa L.L."/>
            <person name="Mata R.M."/>
            <person name="Mathew T.M."/>
            <person name="Mercado C.M."/>
            <person name="Mercado I.M."/>
            <person name="Morales K.M."/>
            <person name="Morgan M.M."/>
            <person name="Munidasa M.M."/>
            <person name="Ngo D.N."/>
            <person name="Nguyen L.N."/>
            <person name="Nguyen T.N."/>
            <person name="Nguyen N.N."/>
            <person name="Obregon M.O."/>
            <person name="Okwuonu G.O."/>
            <person name="Ongeri F.O."/>
            <person name="Onwere C.O."/>
            <person name="Osifeso I.O."/>
            <person name="Parra A.P."/>
            <person name="Patil S.P."/>
            <person name="Perez A.P."/>
            <person name="Perez Y.P."/>
            <person name="Pham C.P."/>
            <person name="Pu L.-L.P."/>
            <person name="Puazo M.P."/>
            <person name="Quiroz J.Q."/>
            <person name="Rouhana J.R."/>
            <person name="Ruiz M.R."/>
            <person name="Ruiz S.-J.R."/>
            <person name="Saada N.S."/>
            <person name="Santibanez J.S."/>
            <person name="Scheel M.S."/>
            <person name="Schneider B.S."/>
            <person name="Simmons D.S."/>
            <person name="Sisson I.S."/>
            <person name="Tang L.-Y.T."/>
            <person name="Thornton R.T."/>
            <person name="Tisius J.T."/>
            <person name="Toledanes G.T."/>
            <person name="Trejos Z.T."/>
            <person name="Usmani K.U."/>
            <person name="Varghese R.V."/>
            <person name="Vattathil S.V."/>
            <person name="Vee V.V."/>
            <person name="Walker D.W."/>
            <person name="Weissenberger G.W."/>
            <person name="White C.W."/>
            <person name="Williams A.W."/>
            <person name="Woodworth J.W."/>
            <person name="Wright R.W."/>
            <person name="Zhu Y.Z."/>
            <person name="Han Y.H."/>
            <person name="Newsham I.N."/>
            <person name="Nazareth L.N."/>
            <person name="Worley K.W."/>
            <person name="Muzny D.M."/>
            <person name="Rogers J.R."/>
            <person name="Gibbs R.G."/>
        </authorList>
    </citation>
    <scope>NUCLEOTIDE SEQUENCE [LARGE SCALE GENOMIC DNA]</scope>
</reference>
<reference evidence="4" key="3">
    <citation type="submission" date="2025-09" db="UniProtKB">
        <authorList>
            <consortium name="Ensembl"/>
        </authorList>
    </citation>
    <scope>IDENTIFICATION</scope>
</reference>
<proteinExistence type="predicted"/>
<name>A0A8I5R1K0_PAPAN</name>
<dbReference type="InterPro" id="IPR040392">
    <property type="entry name" value="PKHA4-7_PH"/>
</dbReference>
<dbReference type="PANTHER" id="PTHR12752">
    <property type="entry name" value="PHOSPHOINOSITOL 3-PHOSPHATE-BINDING PROTEIN"/>
    <property type="match status" value="1"/>
</dbReference>
<dbReference type="CDD" id="cd13248">
    <property type="entry name" value="PH_PEPP1_2_3"/>
    <property type="match status" value="1"/>
</dbReference>
<feature type="region of interest" description="Disordered" evidence="2">
    <location>
        <begin position="968"/>
        <end position="989"/>
    </location>
</feature>
<dbReference type="SMART" id="SM00233">
    <property type="entry name" value="PH"/>
    <property type="match status" value="1"/>
</dbReference>
<feature type="compositionally biased region" description="Polar residues" evidence="2">
    <location>
        <begin position="712"/>
        <end position="721"/>
    </location>
</feature>
<feature type="compositionally biased region" description="Polar residues" evidence="2">
    <location>
        <begin position="444"/>
        <end position="465"/>
    </location>
</feature>
<feature type="compositionally biased region" description="Basic residues" evidence="2">
    <location>
        <begin position="828"/>
        <end position="842"/>
    </location>
</feature>
<accession>A0A8I5R1K0</accession>
<feature type="compositionally biased region" description="Low complexity" evidence="2">
    <location>
        <begin position="687"/>
        <end position="711"/>
    </location>
</feature>
<dbReference type="Pfam" id="PF25541">
    <property type="entry name" value="TBCA_PH"/>
    <property type="match status" value="1"/>
</dbReference>
<sequence length="1048" mass="117217">MSNKTGGKRPATTNSDIPNHNMVSEVPPERPSVRATRTARKAVAFGKRSHSMKRNPNAPVTKAGWLFKQASSGVKQWNKRWFVLVDRCLFYYKDEKEESILGSIPLLSFRVAAVQPSDNISRKHTFKAEHAGVRTYFFSAESPEEQEAWIQAMGEAARVQIPPAQKSVPQAVRHSHEKPDSENIPPSKHHQQPPHNSLPKPEPEAKTRGEGDGRGCEKAERRPERPEVKKEPLVKANGLPAGPEPASEPGSPYPEGPRVPGGGEQPAQPNGWQYHSPSRPGSTAFPPQDGETGGHRRSFPPRTNPDKIAQRKSSMNQLQQWVNLRRGVPPPEDLRSPSRFYPVSRRVPEYYSPYSSQYPDDYQYYPPGVRPESICSMPAYDRISPPWALEDKRHAFRNGGGPAYQLREWKEPASYGRQDGTVWIPSPSRQPVYYDELDAASSSMRRLSLQPRSHSVPRSPSQGSYSHARIYSPVRSPSARFERLPPRSEDIYADPAAYVMRRSISSPKVPPYPEVFRDRLHTYKLNEQDTDKLLGKLCEQNKVVREQDRLVQQLRAEKESLESALMGTHQELEMFGSQPAYPEKLRHKKDSLQNQLINIRVELSQATTALTNSTIEYEHLESEVSALHDDLWEQLNLDTQNEVLNRQIQKEIWRIQDVMEGLRKNNPSRGTDTAKHRGGLGPSATYSSNSPASPLSSASLTSPLSPFSLVSGSQGSPTKPGSNEPKASYEQSKKDPHQTSSLDTPRDISLVPTRQEVEAEKQAALNKVGVVPPRTKSPTDDEVTPSAVVRRNANGFTNGLSSQERPKSAVFPGEGKVKMSVEEQIDRMRRHQSGSMKEKRRSLQLPASPAPDPSPRPAYKVVRRHRSIHEVDISNLEAALRAEEPGGQAYETPREEIARLRKMELEPQHYDVDINKELSTPDKVLIPERYIDLEPDTPLSPEELKEKQKKVERIKTLIAKSSMQNVVPIGEGDSVDVPQDSESQLQEQEKRIEISCALATEASRRGRMLSVQCATPSPPTSPASPTPPANPLSSESPRGADSSHTMRV</sequence>
<feature type="region of interest" description="Disordered" evidence="2">
    <location>
        <begin position="763"/>
        <end position="858"/>
    </location>
</feature>
<dbReference type="PROSITE" id="PS50003">
    <property type="entry name" value="PH_DOMAIN"/>
    <property type="match status" value="1"/>
</dbReference>
<dbReference type="GeneID" id="101017666"/>
<dbReference type="PANTHER" id="PTHR12752:SF5">
    <property type="entry name" value="PLECKSTRIN HOMOLOGY DOMAIN-CONTAINING FAMILY A MEMBER 6"/>
    <property type="match status" value="1"/>
</dbReference>
<feature type="compositionally biased region" description="Polar residues" evidence="2">
    <location>
        <begin position="794"/>
        <end position="803"/>
    </location>
</feature>
<feature type="coiled-coil region" evidence="1">
    <location>
        <begin position="544"/>
        <end position="609"/>
    </location>
</feature>
<feature type="region of interest" description="Disordered" evidence="2">
    <location>
        <begin position="165"/>
        <end position="318"/>
    </location>
</feature>
<gene>
    <name evidence="4" type="primary">PLEKHA6</name>
</gene>
<dbReference type="InterPro" id="IPR001849">
    <property type="entry name" value="PH_domain"/>
</dbReference>
<dbReference type="CTD" id="22874"/>
<feature type="domain" description="PH" evidence="3">
    <location>
        <begin position="59"/>
        <end position="158"/>
    </location>
</feature>
<evidence type="ECO:0000256" key="1">
    <source>
        <dbReference type="SAM" id="Coils"/>
    </source>
</evidence>
<feature type="region of interest" description="Disordered" evidence="2">
    <location>
        <begin position="1"/>
        <end position="36"/>
    </location>
</feature>
<evidence type="ECO:0000313" key="4">
    <source>
        <dbReference type="Ensembl" id="ENSPANP00000056293.1"/>
    </source>
</evidence>
<dbReference type="SUPFAM" id="SSF50729">
    <property type="entry name" value="PH domain-like"/>
    <property type="match status" value="1"/>
</dbReference>
<feature type="compositionally biased region" description="Pro residues" evidence="2">
    <location>
        <begin position="1016"/>
        <end position="1030"/>
    </location>
</feature>
<feature type="compositionally biased region" description="Basic and acidic residues" evidence="2">
    <location>
        <begin position="201"/>
        <end position="233"/>
    </location>
</feature>
<evidence type="ECO:0000256" key="2">
    <source>
        <dbReference type="SAM" id="MobiDB-lite"/>
    </source>
</evidence>
<dbReference type="InterPro" id="IPR057971">
    <property type="entry name" value="PKHA4-7_TBCA"/>
</dbReference>
<reference evidence="4" key="2">
    <citation type="submission" date="2025-08" db="UniProtKB">
        <authorList>
            <consortium name="Ensembl"/>
        </authorList>
    </citation>
    <scope>IDENTIFICATION</scope>
</reference>
<organism evidence="4 5">
    <name type="scientific">Papio anubis</name>
    <name type="common">Olive baboon</name>
    <dbReference type="NCBI Taxonomy" id="9555"/>
    <lineage>
        <taxon>Eukaryota</taxon>
        <taxon>Metazoa</taxon>
        <taxon>Chordata</taxon>
        <taxon>Craniata</taxon>
        <taxon>Vertebrata</taxon>
        <taxon>Euteleostomi</taxon>
        <taxon>Mammalia</taxon>
        <taxon>Eutheria</taxon>
        <taxon>Euarchontoglires</taxon>
        <taxon>Primates</taxon>
        <taxon>Haplorrhini</taxon>
        <taxon>Catarrhini</taxon>
        <taxon>Cercopithecidae</taxon>
        <taxon>Cercopithecinae</taxon>
        <taxon>Papio</taxon>
    </lineage>
</organism>
<feature type="compositionally biased region" description="Polar residues" evidence="2">
    <location>
        <begin position="1031"/>
        <end position="1048"/>
    </location>
</feature>